<organism evidence="1">
    <name type="scientific">Timema monikensis</name>
    <dbReference type="NCBI Taxonomy" id="170555"/>
    <lineage>
        <taxon>Eukaryota</taxon>
        <taxon>Metazoa</taxon>
        <taxon>Ecdysozoa</taxon>
        <taxon>Arthropoda</taxon>
        <taxon>Hexapoda</taxon>
        <taxon>Insecta</taxon>
        <taxon>Pterygota</taxon>
        <taxon>Neoptera</taxon>
        <taxon>Polyneoptera</taxon>
        <taxon>Phasmatodea</taxon>
        <taxon>Timematodea</taxon>
        <taxon>Timematoidea</taxon>
        <taxon>Timematidae</taxon>
        <taxon>Timema</taxon>
    </lineage>
</organism>
<accession>A0A7R9ED69</accession>
<sequence length="61" mass="6909">MLVASVSNKISTLTIISLVIVNTDLTNMIREARLNIRLTDNDHYFGFYNVLLELASPLKRS</sequence>
<evidence type="ECO:0000313" key="1">
    <source>
        <dbReference type="EMBL" id="CAD7431671.1"/>
    </source>
</evidence>
<dbReference type="AlphaFoldDB" id="A0A7R9ED69"/>
<gene>
    <name evidence="1" type="ORF">TMSB3V08_LOCUS8396</name>
</gene>
<protein>
    <submittedName>
        <fullName evidence="1">Uncharacterized protein</fullName>
    </submittedName>
</protein>
<proteinExistence type="predicted"/>
<reference evidence="1" key="1">
    <citation type="submission" date="2020-11" db="EMBL/GenBank/DDBJ databases">
        <authorList>
            <person name="Tran Van P."/>
        </authorList>
    </citation>
    <scope>NUCLEOTIDE SEQUENCE</scope>
</reference>
<dbReference type="EMBL" id="OB795100">
    <property type="protein sequence ID" value="CAD7431671.1"/>
    <property type="molecule type" value="Genomic_DNA"/>
</dbReference>
<name>A0A7R9ED69_9NEOP</name>